<protein>
    <recommendedName>
        <fullName evidence="3">L-cystine uptake protein TcyP</fullName>
    </recommendedName>
    <alternativeName>
        <fullName evidence="9">Transporter of cystine TcyP</fullName>
    </alternativeName>
</protein>
<feature type="transmembrane region" description="Helical" evidence="10">
    <location>
        <begin position="186"/>
        <end position="204"/>
    </location>
</feature>
<keyword evidence="12" id="KW-1185">Reference proteome</keyword>
<comment type="caution">
    <text evidence="11">The sequence shown here is derived from an EMBL/GenBank/DDBJ whole genome shotgun (WGS) entry which is preliminary data.</text>
</comment>
<proteinExistence type="inferred from homology"/>
<comment type="subcellular location">
    <subcellularLocation>
        <location evidence="1">Membrane</location>
        <topology evidence="1">Multi-pass membrane protein</topology>
    </subcellularLocation>
</comment>
<evidence type="ECO:0000313" key="12">
    <source>
        <dbReference type="Proteomes" id="UP001595772"/>
    </source>
</evidence>
<dbReference type="Gene3D" id="1.10.3860.10">
    <property type="entry name" value="Sodium:dicarboxylate symporter"/>
    <property type="match status" value="1"/>
</dbReference>
<dbReference type="PANTHER" id="PTHR42865">
    <property type="entry name" value="PROTON/GLUTAMATE-ASPARTATE SYMPORTER"/>
    <property type="match status" value="1"/>
</dbReference>
<organism evidence="11 12">
    <name type="scientific">Oceanobacillus longus</name>
    <dbReference type="NCBI Taxonomy" id="930120"/>
    <lineage>
        <taxon>Bacteria</taxon>
        <taxon>Bacillati</taxon>
        <taxon>Bacillota</taxon>
        <taxon>Bacilli</taxon>
        <taxon>Bacillales</taxon>
        <taxon>Bacillaceae</taxon>
        <taxon>Oceanobacillus</taxon>
    </lineage>
</organism>
<evidence type="ECO:0000313" key="11">
    <source>
        <dbReference type="EMBL" id="MFC4023607.1"/>
    </source>
</evidence>
<gene>
    <name evidence="11" type="ORF">ACFOUV_07200</name>
</gene>
<name>A0ABV8GYD6_9BACI</name>
<feature type="transmembrane region" description="Helical" evidence="10">
    <location>
        <begin position="6"/>
        <end position="22"/>
    </location>
</feature>
<feature type="transmembrane region" description="Helical" evidence="10">
    <location>
        <begin position="371"/>
        <end position="389"/>
    </location>
</feature>
<evidence type="ECO:0000256" key="3">
    <source>
        <dbReference type="ARBA" id="ARBA00022031"/>
    </source>
</evidence>
<evidence type="ECO:0000256" key="10">
    <source>
        <dbReference type="SAM" id="Phobius"/>
    </source>
</evidence>
<keyword evidence="4" id="KW-0813">Transport</keyword>
<keyword evidence="8 10" id="KW-0472">Membrane</keyword>
<sequence>MEGLFILVNIVVLVAIIGLLIYMQKKHVSFSKRVFTGMGLGIVLGAILQAIYGVGSDVLVGTLDWYSIVGNGYVRFLMVIVVPLVMVSIIRAIINLEKTKELGKMAGWVIGILISTTLVAALVGIGSAFLFDLNAEQIEAGQAESDRAASLEESYATMDGQTTPQRILNFIPSNIFLDMTGERSTSVIAVVIFSIIVGIAVLGVRRKDPEQAEMFLKIVNSFYAIVMRIVTLILRLTPFGVLALMAKMVASTNFAGIIELGKFVLASYVALIVMFIIHLVLVGVFGLNPMTYLKKVIPVLGFAFTSRSSAGTIPLNIQAQKEALGVDDGTANISASFGATMGQNGCAGIYPAMLAVMIAPTVGINPLSPEFIIQLVLITAISSFGVAGVGGGATFAAIIVLSSMGLPVGLAGLLISVEAMIDMGRTALNVNGSMISGTLTSKILGKLNMKKFNDKEAVTENTAV</sequence>
<evidence type="ECO:0000256" key="1">
    <source>
        <dbReference type="ARBA" id="ARBA00004141"/>
    </source>
</evidence>
<comment type="similarity">
    <text evidence="2">Belongs to the dicarboxylate/amino acid:cation symporter (DAACS) (TC 2.A.23) family.</text>
</comment>
<dbReference type="InterPro" id="IPR036458">
    <property type="entry name" value="Na:dicarbo_symporter_sf"/>
</dbReference>
<dbReference type="RefSeq" id="WP_379496109.1">
    <property type="nucleotide sequence ID" value="NZ_JBHSAO010000004.1"/>
</dbReference>
<accession>A0ABV8GYD6</accession>
<evidence type="ECO:0000256" key="7">
    <source>
        <dbReference type="ARBA" id="ARBA00022989"/>
    </source>
</evidence>
<evidence type="ECO:0000256" key="6">
    <source>
        <dbReference type="ARBA" id="ARBA00022970"/>
    </source>
</evidence>
<feature type="transmembrane region" description="Helical" evidence="10">
    <location>
        <begin position="34"/>
        <end position="52"/>
    </location>
</feature>
<reference evidence="12" key="1">
    <citation type="journal article" date="2019" name="Int. J. Syst. Evol. Microbiol.">
        <title>The Global Catalogue of Microorganisms (GCM) 10K type strain sequencing project: providing services to taxonomists for standard genome sequencing and annotation.</title>
        <authorList>
            <consortium name="The Broad Institute Genomics Platform"/>
            <consortium name="The Broad Institute Genome Sequencing Center for Infectious Disease"/>
            <person name="Wu L."/>
            <person name="Ma J."/>
        </authorList>
    </citation>
    <scope>NUCLEOTIDE SEQUENCE [LARGE SCALE GENOMIC DNA]</scope>
    <source>
        <strain evidence="12">IBRC-M 10703</strain>
    </source>
</reference>
<feature type="transmembrane region" description="Helical" evidence="10">
    <location>
        <begin position="106"/>
        <end position="131"/>
    </location>
</feature>
<dbReference type="Pfam" id="PF00375">
    <property type="entry name" value="SDF"/>
    <property type="match status" value="1"/>
</dbReference>
<feature type="transmembrane region" description="Helical" evidence="10">
    <location>
        <begin position="72"/>
        <end position="94"/>
    </location>
</feature>
<evidence type="ECO:0000256" key="2">
    <source>
        <dbReference type="ARBA" id="ARBA00006148"/>
    </source>
</evidence>
<evidence type="ECO:0000256" key="5">
    <source>
        <dbReference type="ARBA" id="ARBA00022692"/>
    </source>
</evidence>
<keyword evidence="6" id="KW-0029">Amino-acid transport</keyword>
<evidence type="ECO:0000256" key="4">
    <source>
        <dbReference type="ARBA" id="ARBA00022448"/>
    </source>
</evidence>
<evidence type="ECO:0000256" key="8">
    <source>
        <dbReference type="ARBA" id="ARBA00023136"/>
    </source>
</evidence>
<feature type="transmembrane region" description="Helical" evidence="10">
    <location>
        <begin position="265"/>
        <end position="287"/>
    </location>
</feature>
<dbReference type="PANTHER" id="PTHR42865:SF5">
    <property type="entry name" value="L-CYSTINE TRANSPORTER TCYP"/>
    <property type="match status" value="1"/>
</dbReference>
<dbReference type="InterPro" id="IPR001991">
    <property type="entry name" value="Na-dicarboxylate_symporter"/>
</dbReference>
<keyword evidence="5 10" id="KW-0812">Transmembrane</keyword>
<dbReference type="PRINTS" id="PR00173">
    <property type="entry name" value="EDTRNSPORT"/>
</dbReference>
<feature type="transmembrane region" description="Helical" evidence="10">
    <location>
        <begin position="395"/>
        <end position="415"/>
    </location>
</feature>
<evidence type="ECO:0000256" key="9">
    <source>
        <dbReference type="ARBA" id="ARBA00031293"/>
    </source>
</evidence>
<dbReference type="SUPFAM" id="SSF118215">
    <property type="entry name" value="Proton glutamate symport protein"/>
    <property type="match status" value="1"/>
</dbReference>
<feature type="transmembrane region" description="Helical" evidence="10">
    <location>
        <begin position="225"/>
        <end position="245"/>
    </location>
</feature>
<keyword evidence="7 10" id="KW-1133">Transmembrane helix</keyword>
<dbReference type="EMBL" id="JBHSAO010000004">
    <property type="protein sequence ID" value="MFC4023607.1"/>
    <property type="molecule type" value="Genomic_DNA"/>
</dbReference>
<dbReference type="Proteomes" id="UP001595772">
    <property type="component" value="Unassembled WGS sequence"/>
</dbReference>